<dbReference type="HOGENOM" id="CLU_1679258_0_0_1"/>
<dbReference type="GeneID" id="8443671"/>
<dbReference type="RefSeq" id="XP_002541211.1">
    <property type="nucleotide sequence ID" value="XM_002541165.1"/>
</dbReference>
<dbReference type="EMBL" id="CH476615">
    <property type="protein sequence ID" value="EEP75878.1"/>
    <property type="molecule type" value="Genomic_DNA"/>
</dbReference>
<accession>C4JDL6</accession>
<reference evidence="1" key="2">
    <citation type="submission" date="2005-08" db="EMBL/GenBank/DDBJ databases">
        <authorList>
            <person name="Ohara O."/>
            <person name="Nagase T."/>
            <person name="Kikuno R."/>
            <person name="Ishikawa K."/>
            <person name="Suyama M."/>
        </authorList>
    </citation>
    <scope>NUCLEOTIDE SEQUENCE</scope>
    <source>
        <strain evidence="1">1704</strain>
    </source>
</reference>
<evidence type="ECO:0000313" key="2">
    <source>
        <dbReference type="Proteomes" id="UP000002058"/>
    </source>
</evidence>
<protein>
    <submittedName>
        <fullName evidence="1">Uncharacterized protein</fullName>
    </submittedName>
</protein>
<dbReference type="Proteomes" id="UP000002058">
    <property type="component" value="Unassembled WGS sequence"/>
</dbReference>
<keyword evidence="2" id="KW-1185">Reference proteome</keyword>
<dbReference type="eggNOG" id="ENOG502T2PH">
    <property type="taxonomic scope" value="Eukaryota"/>
</dbReference>
<dbReference type="InParanoid" id="C4JDL6"/>
<reference evidence="1" key="1">
    <citation type="submission" date="2005-04" db="EMBL/GenBank/DDBJ databases">
        <authorList>
            <person name="Dennison P.M.J."/>
        </authorList>
    </citation>
    <scope>NUCLEOTIDE SEQUENCE</scope>
    <source>
        <strain evidence="1">1704</strain>
    </source>
</reference>
<name>C4JDL6_UNCRE</name>
<dbReference type="AlphaFoldDB" id="C4JDL6"/>
<dbReference type="VEuPathDB" id="FungiDB:UREG_00725"/>
<sequence length="157" mass="17620">MGMRFNTYLVSIGSATIENKEPDYAVQPLNLPAGRTPKWPTLVVETGKSQSHHDLDRVARQWIQKSAGEVKVALTIKVSRTMVTIRRYGRSGITRAAVLQTITVEKRGQNSPVRVAGGPLIIPFIDLFLRTAVRNQADITFNDTELEEWANIVWKSF</sequence>
<reference evidence="1" key="3">
    <citation type="submission" date="2005-09" db="EMBL/GenBank/DDBJ databases">
        <title>Annotation of the Uncinocarpus reesii strain 1704 genome.</title>
        <authorList>
            <consortium name="The Broad Institute Genome Sequencing Platform"/>
            <person name="Birren B."/>
            <person name="Lander E."/>
            <person name="Galagan J."/>
            <person name="Nusbaum C."/>
            <person name="Devon K."/>
            <person name="Ma L.-J."/>
            <person name="Henn M."/>
            <person name="Jaffe D."/>
            <person name="Butler J."/>
            <person name="Alvarez P."/>
            <person name="Gnerre S."/>
            <person name="Grabherr M."/>
            <person name="Kleber M."/>
            <person name="Mauceli E."/>
            <person name="Brockman W."/>
            <person name="Rounsley S."/>
            <person name="Young S."/>
            <person name="LaButti K."/>
            <person name="Pushparaj V."/>
            <person name="DeCaprio D."/>
            <person name="Crawford M."/>
            <person name="Koehrsen M."/>
            <person name="Engels R."/>
            <person name="Montgomery P."/>
            <person name="Pearson M."/>
            <person name="Howarth C."/>
            <person name="Larson L."/>
            <person name="Luoma S."/>
            <person name="White J."/>
            <person name="O'Leary S."/>
            <person name="Kodira C."/>
            <person name="Zeng Q."/>
            <person name="Yandava C."/>
            <person name="Alvarado L."/>
            <person name="Taylor J."/>
            <person name="Johannesson H."/>
        </authorList>
    </citation>
    <scope>NUCLEOTIDE SEQUENCE</scope>
    <source>
        <strain evidence="1">1704</strain>
    </source>
</reference>
<gene>
    <name evidence="1" type="ORF">UREG_00725</name>
</gene>
<evidence type="ECO:0000313" key="1">
    <source>
        <dbReference type="EMBL" id="EEP75878.1"/>
    </source>
</evidence>
<dbReference type="OMA" id="EWANIVW"/>
<dbReference type="OrthoDB" id="76567at2759"/>
<organism evidence="1 2">
    <name type="scientific">Uncinocarpus reesii (strain UAMH 1704)</name>
    <dbReference type="NCBI Taxonomy" id="336963"/>
    <lineage>
        <taxon>Eukaryota</taxon>
        <taxon>Fungi</taxon>
        <taxon>Dikarya</taxon>
        <taxon>Ascomycota</taxon>
        <taxon>Pezizomycotina</taxon>
        <taxon>Eurotiomycetes</taxon>
        <taxon>Eurotiomycetidae</taxon>
        <taxon>Onygenales</taxon>
        <taxon>Onygenaceae</taxon>
        <taxon>Uncinocarpus</taxon>
    </lineage>
</organism>
<dbReference type="KEGG" id="ure:UREG_00725"/>
<proteinExistence type="predicted"/>